<gene>
    <name evidence="1" type="ORF">QAD02_012277</name>
</gene>
<evidence type="ECO:0000313" key="1">
    <source>
        <dbReference type="EMBL" id="KAJ8676490.1"/>
    </source>
</evidence>
<organism evidence="1 2">
    <name type="scientific">Eretmocerus hayati</name>
    <dbReference type="NCBI Taxonomy" id="131215"/>
    <lineage>
        <taxon>Eukaryota</taxon>
        <taxon>Metazoa</taxon>
        <taxon>Ecdysozoa</taxon>
        <taxon>Arthropoda</taxon>
        <taxon>Hexapoda</taxon>
        <taxon>Insecta</taxon>
        <taxon>Pterygota</taxon>
        <taxon>Neoptera</taxon>
        <taxon>Endopterygota</taxon>
        <taxon>Hymenoptera</taxon>
        <taxon>Apocrita</taxon>
        <taxon>Proctotrupomorpha</taxon>
        <taxon>Chalcidoidea</taxon>
        <taxon>Aphelinidae</taxon>
        <taxon>Aphelininae</taxon>
        <taxon>Eretmocerus</taxon>
    </lineage>
</organism>
<name>A0ACC2NZ61_9HYME</name>
<dbReference type="Proteomes" id="UP001239111">
    <property type="component" value="Chromosome 2"/>
</dbReference>
<dbReference type="EMBL" id="CM056742">
    <property type="protein sequence ID" value="KAJ8676490.1"/>
    <property type="molecule type" value="Genomic_DNA"/>
</dbReference>
<proteinExistence type="predicted"/>
<sequence>MRRARGAVFLVACAVLGMGLLALTSRLVFVDEEVVRFEHVPALKIAAQSAHADFREDSDGQALVDNFATSSSTETIRRYVTPSLAELGGRGSTPASNEHVLMVTRVPGAGSELLVFILQRLQGYNAFKHIRLPPGDEGILSTLQQELLVEEVTSIIRQEAIPLSFDGDVRFLNFSAYGRQAPSFISLIRNPLDPKTLERFKKGDSATVYRGSISHFCGHDSRCSQRNNAWALEQAKSNVRRWYPVVGVLDSMEETVESLEKVFPYFFEGAPLVYEKIRPKKMSIPADPTVLKPGSKKRLKKLLKYEIEFYEWVKSRLLNGTLENG</sequence>
<protein>
    <submittedName>
        <fullName evidence="1">Uncharacterized protein</fullName>
    </submittedName>
</protein>
<evidence type="ECO:0000313" key="2">
    <source>
        <dbReference type="Proteomes" id="UP001239111"/>
    </source>
</evidence>
<accession>A0ACC2NZ61</accession>
<keyword evidence="2" id="KW-1185">Reference proteome</keyword>
<comment type="caution">
    <text evidence="1">The sequence shown here is derived from an EMBL/GenBank/DDBJ whole genome shotgun (WGS) entry which is preliminary data.</text>
</comment>
<reference evidence="1" key="1">
    <citation type="submission" date="2023-04" db="EMBL/GenBank/DDBJ databases">
        <title>A chromosome-level genome assembly of the parasitoid wasp Eretmocerus hayati.</title>
        <authorList>
            <person name="Zhong Y."/>
            <person name="Liu S."/>
            <person name="Liu Y."/>
        </authorList>
    </citation>
    <scope>NUCLEOTIDE SEQUENCE</scope>
    <source>
        <strain evidence="1">ZJU_SS_LIU_2023</strain>
    </source>
</reference>